<evidence type="ECO:0000313" key="2">
    <source>
        <dbReference type="EMBL" id="KFE63149.1"/>
    </source>
</evidence>
<evidence type="ECO:0008006" key="4">
    <source>
        <dbReference type="Google" id="ProtNLM"/>
    </source>
</evidence>
<dbReference type="PANTHER" id="PTHR40050">
    <property type="entry name" value="INNER SPORE COAT PROTEIN H"/>
    <property type="match status" value="1"/>
</dbReference>
<dbReference type="STRING" id="394096.DB31_2742"/>
<comment type="caution">
    <text evidence="2">The sequence shown here is derived from an EMBL/GenBank/DDBJ whole genome shotgun (WGS) entry which is preliminary data.</text>
</comment>
<protein>
    <recommendedName>
        <fullName evidence="4">Inner spore coat protein H</fullName>
    </recommendedName>
</protein>
<organism evidence="2 3">
    <name type="scientific">Hyalangium minutum</name>
    <dbReference type="NCBI Taxonomy" id="394096"/>
    <lineage>
        <taxon>Bacteria</taxon>
        <taxon>Pseudomonadati</taxon>
        <taxon>Myxococcota</taxon>
        <taxon>Myxococcia</taxon>
        <taxon>Myxococcales</taxon>
        <taxon>Cystobacterineae</taxon>
        <taxon>Archangiaceae</taxon>
        <taxon>Hyalangium</taxon>
    </lineage>
</organism>
<dbReference type="EMBL" id="JMCB01000018">
    <property type="protein sequence ID" value="KFE63149.1"/>
    <property type="molecule type" value="Genomic_DNA"/>
</dbReference>
<proteinExistence type="predicted"/>
<dbReference type="InterPro" id="IPR014867">
    <property type="entry name" value="Spore_coat_CotH_CotH2/3/7"/>
</dbReference>
<dbReference type="Pfam" id="PF08757">
    <property type="entry name" value="CotH"/>
    <property type="match status" value="1"/>
</dbReference>
<gene>
    <name evidence="2" type="ORF">DB31_2742</name>
</gene>
<reference evidence="2 3" key="1">
    <citation type="submission" date="2014-04" db="EMBL/GenBank/DDBJ databases">
        <title>Genome assembly of Hyalangium minutum DSM 14724.</title>
        <authorList>
            <person name="Sharma G."/>
            <person name="Subramanian S."/>
        </authorList>
    </citation>
    <scope>NUCLEOTIDE SEQUENCE [LARGE SCALE GENOMIC DNA]</scope>
    <source>
        <strain evidence="2 3">DSM 14724</strain>
    </source>
</reference>
<feature type="region of interest" description="Disordered" evidence="1">
    <location>
        <begin position="1"/>
        <end position="27"/>
    </location>
</feature>
<evidence type="ECO:0000313" key="3">
    <source>
        <dbReference type="Proteomes" id="UP000028725"/>
    </source>
</evidence>
<name>A0A085W636_9BACT</name>
<feature type="compositionally biased region" description="Basic and acidic residues" evidence="1">
    <location>
        <begin position="10"/>
        <end position="24"/>
    </location>
</feature>
<evidence type="ECO:0000256" key="1">
    <source>
        <dbReference type="SAM" id="MobiDB-lite"/>
    </source>
</evidence>
<keyword evidence="3" id="KW-1185">Reference proteome</keyword>
<dbReference type="AlphaFoldDB" id="A0A085W636"/>
<accession>A0A085W636</accession>
<sequence length="534" mass="61433">MVIAGCGPIDSKEEPPAQEHETQRSDALAQPFQYPPLQTGLDELRVEIDPALLELFYEDEDTPPQPIFITFPGGRRVQAEMRLRGNSSRGWPKKSWRIDLGSSEQYKGRKKLNLLSEWREQTMMLEKLAYDMLEAMNVPVSRATYVRLVINGEYQGVYLDTDRVDKSLLRNRGFQDLDANIYRAGGKNGEMKTSFDKKYQRDWEKETNESLPNDDLVSFLKALNHTPEPNLEAMLEQRIELEHYLRVLVAEALVTMGTNEDARSYWIHDAVTDRWTYGPWDFNNTDAKYVPDSRPGKQAKYKHPLFNFSLFDGWVEEEWLDREEDDPGRFKPIFSNLNTRIVNHPQLRDRLLALYEKGIAELLAPAVLAARIDAMHALLAPHMRGAPHVVQALFDDSPRYLKEYSANRTGFLRSEIARWRARKQQLVIQAVNAKEGWVELRNLHTSSVSTKGLVLTTNLRTAKKKNVPTKTLAPGETVRFTAKQLDLKLVEDGELGLFDGKSVVGIIDLLFFGKLPSGRYYERNRQTPSRWEIH</sequence>
<dbReference type="PANTHER" id="PTHR40050:SF1">
    <property type="entry name" value="INNER SPORE COAT PROTEIN H"/>
    <property type="match status" value="1"/>
</dbReference>
<dbReference type="Proteomes" id="UP000028725">
    <property type="component" value="Unassembled WGS sequence"/>
</dbReference>